<keyword evidence="1" id="KW-0521">NADP</keyword>
<comment type="caution">
    <text evidence="4">The sequence shown here is derived from an EMBL/GenBank/DDBJ whole genome shotgun (WGS) entry which is preliminary data.</text>
</comment>
<dbReference type="EMBL" id="VSSQ01108420">
    <property type="protein sequence ID" value="MPN47146.1"/>
    <property type="molecule type" value="Genomic_DNA"/>
</dbReference>
<organism evidence="4">
    <name type="scientific">bioreactor metagenome</name>
    <dbReference type="NCBI Taxonomy" id="1076179"/>
    <lineage>
        <taxon>unclassified sequences</taxon>
        <taxon>metagenomes</taxon>
        <taxon>ecological metagenomes</taxon>
    </lineage>
</organism>
<evidence type="ECO:0000256" key="1">
    <source>
        <dbReference type="ARBA" id="ARBA00022857"/>
    </source>
</evidence>
<dbReference type="InterPro" id="IPR050838">
    <property type="entry name" value="Ketopantoate_reductase"/>
</dbReference>
<protein>
    <recommendedName>
        <fullName evidence="3">Ketopantoate reductase C-terminal domain-containing protein</fullName>
    </recommendedName>
</protein>
<evidence type="ECO:0000256" key="2">
    <source>
        <dbReference type="ARBA" id="ARBA00023002"/>
    </source>
</evidence>
<dbReference type="PANTHER" id="PTHR43765:SF2">
    <property type="entry name" value="2-DEHYDROPANTOATE 2-REDUCTASE"/>
    <property type="match status" value="1"/>
</dbReference>
<proteinExistence type="predicted"/>
<dbReference type="InterPro" id="IPR013752">
    <property type="entry name" value="KPA_reductase"/>
</dbReference>
<dbReference type="PANTHER" id="PTHR43765">
    <property type="entry name" value="2-DEHYDROPANTOATE 2-REDUCTASE-RELATED"/>
    <property type="match status" value="1"/>
</dbReference>
<accession>A0A645I8B8</accession>
<dbReference type="GO" id="GO:0008677">
    <property type="term" value="F:2-dehydropantoate 2-reductase activity"/>
    <property type="evidence" value="ECO:0007669"/>
    <property type="project" value="TreeGrafter"/>
</dbReference>
<keyword evidence="2" id="KW-0560">Oxidoreductase</keyword>
<evidence type="ECO:0000313" key="4">
    <source>
        <dbReference type="EMBL" id="MPN47146.1"/>
    </source>
</evidence>
<sequence>MQGFSFTQLELKDKADIANKYDFYHKVWGPHKLLKASMLQDLEKQRKTEIDFINGVVCDRGRAHGIPTPFNDMVRKVVKEEEAKGIVNKYDEALKNFLPLL</sequence>
<dbReference type="SUPFAM" id="SSF48179">
    <property type="entry name" value="6-phosphogluconate dehydrogenase C-terminal domain-like"/>
    <property type="match status" value="1"/>
</dbReference>
<dbReference type="GO" id="GO:0050661">
    <property type="term" value="F:NADP binding"/>
    <property type="evidence" value="ECO:0007669"/>
    <property type="project" value="TreeGrafter"/>
</dbReference>
<feature type="domain" description="Ketopantoate reductase C-terminal" evidence="3">
    <location>
        <begin position="35"/>
        <end position="80"/>
    </location>
</feature>
<dbReference type="Gene3D" id="1.10.1040.10">
    <property type="entry name" value="N-(1-d-carboxylethyl)-l-norvaline Dehydrogenase, domain 2"/>
    <property type="match status" value="1"/>
</dbReference>
<gene>
    <name evidence="4" type="ORF">SDC9_194746</name>
</gene>
<dbReference type="AlphaFoldDB" id="A0A645I8B8"/>
<dbReference type="GO" id="GO:0005737">
    <property type="term" value="C:cytoplasm"/>
    <property type="evidence" value="ECO:0007669"/>
    <property type="project" value="TreeGrafter"/>
</dbReference>
<dbReference type="InterPro" id="IPR008927">
    <property type="entry name" value="6-PGluconate_DH-like_C_sf"/>
</dbReference>
<reference evidence="4" key="1">
    <citation type="submission" date="2019-08" db="EMBL/GenBank/DDBJ databases">
        <authorList>
            <person name="Kucharzyk K."/>
            <person name="Murdoch R.W."/>
            <person name="Higgins S."/>
            <person name="Loffler F."/>
        </authorList>
    </citation>
    <scope>NUCLEOTIDE SEQUENCE</scope>
</reference>
<name>A0A645I8B8_9ZZZZ</name>
<evidence type="ECO:0000259" key="3">
    <source>
        <dbReference type="Pfam" id="PF08546"/>
    </source>
</evidence>
<dbReference type="Pfam" id="PF08546">
    <property type="entry name" value="ApbA_C"/>
    <property type="match status" value="1"/>
</dbReference>
<dbReference type="InterPro" id="IPR013328">
    <property type="entry name" value="6PGD_dom2"/>
</dbReference>